<keyword evidence="2" id="KW-1185">Reference proteome</keyword>
<evidence type="ECO:0000313" key="2">
    <source>
        <dbReference type="Proteomes" id="UP001162162"/>
    </source>
</evidence>
<reference evidence="1" key="1">
    <citation type="journal article" date="2023" name="Insect Mol. Biol.">
        <title>Genome sequencing provides insights into the evolution of gene families encoding plant cell wall-degrading enzymes in longhorned beetles.</title>
        <authorList>
            <person name="Shin N.R."/>
            <person name="Okamura Y."/>
            <person name="Kirsch R."/>
            <person name="Pauchet Y."/>
        </authorList>
    </citation>
    <scope>NUCLEOTIDE SEQUENCE</scope>
    <source>
        <strain evidence="1">AMC_N1</strain>
    </source>
</reference>
<organism evidence="1 2">
    <name type="scientific">Aromia moschata</name>
    <dbReference type="NCBI Taxonomy" id="1265417"/>
    <lineage>
        <taxon>Eukaryota</taxon>
        <taxon>Metazoa</taxon>
        <taxon>Ecdysozoa</taxon>
        <taxon>Arthropoda</taxon>
        <taxon>Hexapoda</taxon>
        <taxon>Insecta</taxon>
        <taxon>Pterygota</taxon>
        <taxon>Neoptera</taxon>
        <taxon>Endopterygota</taxon>
        <taxon>Coleoptera</taxon>
        <taxon>Polyphaga</taxon>
        <taxon>Cucujiformia</taxon>
        <taxon>Chrysomeloidea</taxon>
        <taxon>Cerambycidae</taxon>
        <taxon>Cerambycinae</taxon>
        <taxon>Callichromatini</taxon>
        <taxon>Aromia</taxon>
    </lineage>
</organism>
<sequence length="84" mass="9724">MHSYQIPHTNYNLVGAGHDTHCVSWALGEIQCAELVSVESKEIESHYVLAREPIHKWNSSSDCYLLIEGVEHTLQWKEEKIYKI</sequence>
<evidence type="ECO:0000313" key="1">
    <source>
        <dbReference type="EMBL" id="KAJ8949018.1"/>
    </source>
</evidence>
<dbReference type="AlphaFoldDB" id="A0AAV8YCW3"/>
<comment type="caution">
    <text evidence="1">The sequence shown here is derived from an EMBL/GenBank/DDBJ whole genome shotgun (WGS) entry which is preliminary data.</text>
</comment>
<name>A0AAV8YCW3_9CUCU</name>
<dbReference type="Proteomes" id="UP001162162">
    <property type="component" value="Unassembled WGS sequence"/>
</dbReference>
<accession>A0AAV8YCW3</accession>
<proteinExistence type="predicted"/>
<dbReference type="EMBL" id="JAPWTK010000125">
    <property type="protein sequence ID" value="KAJ8949018.1"/>
    <property type="molecule type" value="Genomic_DNA"/>
</dbReference>
<gene>
    <name evidence="1" type="ORF">NQ318_005192</name>
</gene>
<protein>
    <submittedName>
        <fullName evidence="1">Uncharacterized protein</fullName>
    </submittedName>
</protein>